<dbReference type="Proteomes" id="UP000076842">
    <property type="component" value="Unassembled WGS sequence"/>
</dbReference>
<organism evidence="2 3">
    <name type="scientific">Calocera cornea HHB12733</name>
    <dbReference type="NCBI Taxonomy" id="1353952"/>
    <lineage>
        <taxon>Eukaryota</taxon>
        <taxon>Fungi</taxon>
        <taxon>Dikarya</taxon>
        <taxon>Basidiomycota</taxon>
        <taxon>Agaricomycotina</taxon>
        <taxon>Dacrymycetes</taxon>
        <taxon>Dacrymycetales</taxon>
        <taxon>Dacrymycetaceae</taxon>
        <taxon>Calocera</taxon>
    </lineage>
</organism>
<dbReference type="InterPro" id="IPR011009">
    <property type="entry name" value="Kinase-like_dom_sf"/>
</dbReference>
<feature type="region of interest" description="Disordered" evidence="1">
    <location>
        <begin position="55"/>
        <end position="81"/>
    </location>
</feature>
<evidence type="ECO:0000313" key="3">
    <source>
        <dbReference type="Proteomes" id="UP000076842"/>
    </source>
</evidence>
<evidence type="ECO:0000256" key="1">
    <source>
        <dbReference type="SAM" id="MobiDB-lite"/>
    </source>
</evidence>
<gene>
    <name evidence="2" type="ORF">CALCODRAFT_504671</name>
</gene>
<dbReference type="EMBL" id="KV424170">
    <property type="protein sequence ID" value="KZT50479.1"/>
    <property type="molecule type" value="Genomic_DNA"/>
</dbReference>
<dbReference type="Gene3D" id="1.10.510.10">
    <property type="entry name" value="Transferase(Phosphotransferase) domain 1"/>
    <property type="match status" value="1"/>
</dbReference>
<dbReference type="InParanoid" id="A0A165CA70"/>
<keyword evidence="3" id="KW-1185">Reference proteome</keyword>
<evidence type="ECO:0000313" key="2">
    <source>
        <dbReference type="EMBL" id="KZT50479.1"/>
    </source>
</evidence>
<sequence length="310" mass="35562">MVDLARPLPEKLQPRWRTNWERMKKSLRNDAARLSNLLASHSGVASCVVPAAPREQTNFSKPKDVSNDTLSRRPSPGWPTHRAIRRTRSVPRLLSMTTFETFFGEGVLNLPEGAAPDYIVPGHPFELVSNAGQKKIYRIDNRYALIITPPDTDIERIVRNQSLAAKVISAPWVYYFGRTVDCAYMLTDFIPGRNLQYYVDKQPGLDLSRLLPQIQTIVAQLASVNLAHNDLYPRNVMVDRHLNIRAIIDWDTSDTLDKSPEYQRRVVNYLEPHDWDSAFRPFQSSILFHGYEFDACEFGRTLPHRLPVYA</sequence>
<proteinExistence type="predicted"/>
<protein>
    <recommendedName>
        <fullName evidence="4">Protein kinase domain-containing protein</fullName>
    </recommendedName>
</protein>
<accession>A0A165CA70</accession>
<dbReference type="SUPFAM" id="SSF56112">
    <property type="entry name" value="Protein kinase-like (PK-like)"/>
    <property type="match status" value="1"/>
</dbReference>
<reference evidence="2 3" key="1">
    <citation type="journal article" date="2016" name="Mol. Biol. Evol.">
        <title>Comparative Genomics of Early-Diverging Mushroom-Forming Fungi Provides Insights into the Origins of Lignocellulose Decay Capabilities.</title>
        <authorList>
            <person name="Nagy L.G."/>
            <person name="Riley R."/>
            <person name="Tritt A."/>
            <person name="Adam C."/>
            <person name="Daum C."/>
            <person name="Floudas D."/>
            <person name="Sun H."/>
            <person name="Yadav J.S."/>
            <person name="Pangilinan J."/>
            <person name="Larsson K.H."/>
            <person name="Matsuura K."/>
            <person name="Barry K."/>
            <person name="Labutti K."/>
            <person name="Kuo R."/>
            <person name="Ohm R.A."/>
            <person name="Bhattacharya S.S."/>
            <person name="Shirouzu T."/>
            <person name="Yoshinaga Y."/>
            <person name="Martin F.M."/>
            <person name="Grigoriev I.V."/>
            <person name="Hibbett D.S."/>
        </authorList>
    </citation>
    <scope>NUCLEOTIDE SEQUENCE [LARGE SCALE GENOMIC DNA]</scope>
    <source>
        <strain evidence="2 3">HHB12733</strain>
    </source>
</reference>
<dbReference type="OrthoDB" id="4062651at2759"/>
<evidence type="ECO:0008006" key="4">
    <source>
        <dbReference type="Google" id="ProtNLM"/>
    </source>
</evidence>
<name>A0A165CA70_9BASI</name>
<dbReference type="AlphaFoldDB" id="A0A165CA70"/>